<evidence type="ECO:0000256" key="1">
    <source>
        <dbReference type="SAM" id="MobiDB-lite"/>
    </source>
</evidence>
<keyword evidence="3" id="KW-1185">Reference proteome</keyword>
<dbReference type="PANTHER" id="PTHR34547:SF1">
    <property type="entry name" value="YACP-LIKE NYN DOMAIN PROTEIN"/>
    <property type="match status" value="1"/>
</dbReference>
<evidence type="ECO:0000313" key="2">
    <source>
        <dbReference type="EMBL" id="MCM2373880.1"/>
    </source>
</evidence>
<dbReference type="Proteomes" id="UP001202961">
    <property type="component" value="Unassembled WGS sequence"/>
</dbReference>
<dbReference type="Pfam" id="PF05991">
    <property type="entry name" value="NYN_YacP"/>
    <property type="match status" value="1"/>
</dbReference>
<dbReference type="InterPro" id="IPR010298">
    <property type="entry name" value="YacP-like"/>
</dbReference>
<organism evidence="2 3">
    <name type="scientific">Aporhodopirellula aestuarii</name>
    <dbReference type="NCBI Taxonomy" id="2950107"/>
    <lineage>
        <taxon>Bacteria</taxon>
        <taxon>Pseudomonadati</taxon>
        <taxon>Planctomycetota</taxon>
        <taxon>Planctomycetia</taxon>
        <taxon>Pirellulales</taxon>
        <taxon>Pirellulaceae</taxon>
        <taxon>Aporhodopirellula</taxon>
    </lineage>
</organism>
<dbReference type="EMBL" id="JAMQBK010000071">
    <property type="protein sequence ID" value="MCM2373880.1"/>
    <property type="molecule type" value="Genomic_DNA"/>
</dbReference>
<reference evidence="2 3" key="1">
    <citation type="journal article" date="2022" name="Syst. Appl. Microbiol.">
        <title>Rhodopirellula aestuarii sp. nov., a novel member of the genus Rhodopirellula isolated from brackish sediments collected in the Tagus River estuary, Portugal.</title>
        <authorList>
            <person name="Vitorino I.R."/>
            <person name="Klimek D."/>
            <person name="Calusinska M."/>
            <person name="Lobo-da-Cunha A."/>
            <person name="Vasconcelos V."/>
            <person name="Lage O.M."/>
        </authorList>
    </citation>
    <scope>NUCLEOTIDE SEQUENCE [LARGE SCALE GENOMIC DNA]</scope>
    <source>
        <strain evidence="2 3">ICT_H3.1</strain>
    </source>
</reference>
<feature type="compositionally biased region" description="Basic and acidic residues" evidence="1">
    <location>
        <begin position="168"/>
        <end position="179"/>
    </location>
</feature>
<comment type="caution">
    <text evidence="2">The sequence shown here is derived from an EMBL/GenBank/DDBJ whole genome shotgun (WGS) entry which is preliminary data.</text>
</comment>
<dbReference type="RefSeq" id="WP_250931758.1">
    <property type="nucleotide sequence ID" value="NZ_JAMQBK010000071.1"/>
</dbReference>
<protein>
    <submittedName>
        <fullName evidence="2">NYN domain-containing protein</fullName>
    </submittedName>
</protein>
<proteinExistence type="predicted"/>
<sequence>MSVVLLIDGYNIIAPVAAPARGATADWLAKERQLLLDRLVEHLDETVRSRTCVIFDAKDAPPHLPDRYDHQGIDVRFAVEYSEADDLLEEIIALHPTPKLLTVVSSDHRVQTAARRKRATAFDSDTWLDQLLDGHVLLARYPKRKRTTKASAPTESSTVPPPPMPPRRPKEKEPVDRQIDSMLSDADLDELIRKYQ</sequence>
<evidence type="ECO:0000313" key="3">
    <source>
        <dbReference type="Proteomes" id="UP001202961"/>
    </source>
</evidence>
<feature type="region of interest" description="Disordered" evidence="1">
    <location>
        <begin position="143"/>
        <end position="196"/>
    </location>
</feature>
<accession>A0ABT0UAP0</accession>
<gene>
    <name evidence="2" type="ORF">NB063_24965</name>
</gene>
<name>A0ABT0UAP0_9BACT</name>
<dbReference type="PANTHER" id="PTHR34547">
    <property type="entry name" value="YACP-LIKE NYN DOMAIN PROTEIN"/>
    <property type="match status" value="1"/>
</dbReference>